<dbReference type="SMART" id="SM00242">
    <property type="entry name" value="MYSc"/>
    <property type="match status" value="1"/>
</dbReference>
<dbReference type="CDD" id="cd20818">
    <property type="entry name" value="C1_Myosin-IX"/>
    <property type="match status" value="1"/>
</dbReference>
<dbReference type="SMART" id="SM00109">
    <property type="entry name" value="C1"/>
    <property type="match status" value="1"/>
</dbReference>
<organism evidence="17 18">
    <name type="scientific">Paramuricea clavata</name>
    <name type="common">Red gorgonian</name>
    <name type="synonym">Violescent sea-whip</name>
    <dbReference type="NCBI Taxonomy" id="317549"/>
    <lineage>
        <taxon>Eukaryota</taxon>
        <taxon>Metazoa</taxon>
        <taxon>Cnidaria</taxon>
        <taxon>Anthozoa</taxon>
        <taxon>Octocorallia</taxon>
        <taxon>Malacalcyonacea</taxon>
        <taxon>Plexauridae</taxon>
        <taxon>Paramuricea</taxon>
    </lineage>
</organism>
<dbReference type="Gene3D" id="1.20.5.4820">
    <property type="match status" value="1"/>
</dbReference>
<dbReference type="Gene3D" id="1.10.555.10">
    <property type="entry name" value="Rho GTPase activation protein"/>
    <property type="match status" value="1"/>
</dbReference>
<feature type="region of interest" description="Actin-binding" evidence="14">
    <location>
        <begin position="829"/>
        <end position="851"/>
    </location>
</feature>
<dbReference type="PANTHER" id="PTHR46184">
    <property type="entry name" value="UNCONVENTIONAL MYOSIN-IXB-LIKE PROTEIN"/>
    <property type="match status" value="1"/>
</dbReference>
<evidence type="ECO:0000256" key="5">
    <source>
        <dbReference type="ARBA" id="ARBA00022723"/>
    </source>
</evidence>
<keyword evidence="13 14" id="KW-0009">Actin-binding</keyword>
<feature type="compositionally biased region" description="Basic and acidic residues" evidence="16">
    <location>
        <begin position="1301"/>
        <end position="1311"/>
    </location>
</feature>
<evidence type="ECO:0000256" key="7">
    <source>
        <dbReference type="ARBA" id="ARBA00022771"/>
    </source>
</evidence>
<keyword evidence="3" id="KW-0343">GTPase activation</keyword>
<dbReference type="FunFam" id="1.10.10.820:FF:000001">
    <property type="entry name" value="Myosin heavy chain"/>
    <property type="match status" value="1"/>
</dbReference>
<dbReference type="Proteomes" id="UP001152795">
    <property type="component" value="Unassembled WGS sequence"/>
</dbReference>
<feature type="compositionally biased region" description="Low complexity" evidence="16">
    <location>
        <begin position="1027"/>
        <end position="1039"/>
    </location>
</feature>
<feature type="compositionally biased region" description="Basic residues" evidence="16">
    <location>
        <begin position="1224"/>
        <end position="1241"/>
    </location>
</feature>
<dbReference type="Pfam" id="PF00788">
    <property type="entry name" value="RA"/>
    <property type="match status" value="1"/>
</dbReference>
<dbReference type="SUPFAM" id="SSF57889">
    <property type="entry name" value="Cysteine-rich domain"/>
    <property type="match status" value="1"/>
</dbReference>
<dbReference type="Gene3D" id="1.20.58.530">
    <property type="match status" value="2"/>
</dbReference>
<dbReference type="SUPFAM" id="SSF52540">
    <property type="entry name" value="P-loop containing nucleoside triphosphate hydrolases"/>
    <property type="match status" value="1"/>
</dbReference>
<dbReference type="InterPro" id="IPR036961">
    <property type="entry name" value="Kinesin_motor_dom_sf"/>
</dbReference>
<keyword evidence="8" id="KW-0862">Zinc</keyword>
<keyword evidence="9 14" id="KW-0067">ATP-binding</keyword>
<evidence type="ECO:0000313" key="17">
    <source>
        <dbReference type="EMBL" id="CAB3980874.1"/>
    </source>
</evidence>
<dbReference type="EMBL" id="CACRXK020000332">
    <property type="protein sequence ID" value="CAB3980874.1"/>
    <property type="molecule type" value="Genomic_DNA"/>
</dbReference>
<dbReference type="PANTHER" id="PTHR46184:SF5">
    <property type="entry name" value="UNCONVENTIONAL MYOSIN-IXA-LIKE"/>
    <property type="match status" value="1"/>
</dbReference>
<evidence type="ECO:0000256" key="1">
    <source>
        <dbReference type="ARBA" id="ARBA00004496"/>
    </source>
</evidence>
<dbReference type="GO" id="GO:0005884">
    <property type="term" value="C:actin filament"/>
    <property type="evidence" value="ECO:0007669"/>
    <property type="project" value="TreeGrafter"/>
</dbReference>
<dbReference type="PROSITE" id="PS51456">
    <property type="entry name" value="MYOSIN_MOTOR"/>
    <property type="match status" value="1"/>
</dbReference>
<keyword evidence="6 14" id="KW-0547">Nucleotide-binding</keyword>
<dbReference type="PROSITE" id="PS50081">
    <property type="entry name" value="ZF_DAG_PE_2"/>
    <property type="match status" value="1"/>
</dbReference>
<dbReference type="InterPro" id="IPR002219">
    <property type="entry name" value="PKC_DAG/PE"/>
</dbReference>
<evidence type="ECO:0000256" key="11">
    <source>
        <dbReference type="ARBA" id="ARBA00023123"/>
    </source>
</evidence>
<dbReference type="GO" id="GO:0005737">
    <property type="term" value="C:cytoplasm"/>
    <property type="evidence" value="ECO:0007669"/>
    <property type="project" value="UniProtKB-SubCell"/>
</dbReference>
<evidence type="ECO:0000256" key="14">
    <source>
        <dbReference type="PROSITE-ProRule" id="PRU00782"/>
    </source>
</evidence>
<dbReference type="GO" id="GO:0005524">
    <property type="term" value="F:ATP binding"/>
    <property type="evidence" value="ECO:0007669"/>
    <property type="project" value="UniProtKB-UniRule"/>
</dbReference>
<dbReference type="SUPFAM" id="SSF54236">
    <property type="entry name" value="Ubiquitin-like"/>
    <property type="match status" value="1"/>
</dbReference>
<keyword evidence="12 14" id="KW-0505">Motor protein</keyword>
<dbReference type="Gene3D" id="1.10.10.820">
    <property type="match status" value="1"/>
</dbReference>
<dbReference type="PROSITE" id="PS00479">
    <property type="entry name" value="ZF_DAG_PE_1"/>
    <property type="match status" value="1"/>
</dbReference>
<dbReference type="InterPro" id="IPR029071">
    <property type="entry name" value="Ubiquitin-like_domsf"/>
</dbReference>
<dbReference type="PROSITE" id="PS50096">
    <property type="entry name" value="IQ"/>
    <property type="match status" value="1"/>
</dbReference>
<keyword evidence="7" id="KW-0863">Zinc-finger</keyword>
<feature type="compositionally biased region" description="Basic residues" evidence="16">
    <location>
        <begin position="1288"/>
        <end position="1300"/>
    </location>
</feature>
<feature type="compositionally biased region" description="Basic and acidic residues" evidence="16">
    <location>
        <begin position="1051"/>
        <end position="1060"/>
    </location>
</feature>
<feature type="binding site" evidence="14">
    <location>
        <begin position="252"/>
        <end position="259"/>
    </location>
    <ligand>
        <name>ATP</name>
        <dbReference type="ChEBI" id="CHEBI:30616"/>
    </ligand>
</feature>
<dbReference type="InterPro" id="IPR046987">
    <property type="entry name" value="Myo9"/>
</dbReference>
<feature type="compositionally biased region" description="Basic and acidic residues" evidence="16">
    <location>
        <begin position="1843"/>
        <end position="1854"/>
    </location>
</feature>
<dbReference type="Pfam" id="PF00620">
    <property type="entry name" value="RhoGAP"/>
    <property type="match status" value="1"/>
</dbReference>
<feature type="region of interest" description="Disordered" evidence="16">
    <location>
        <begin position="1027"/>
        <end position="1131"/>
    </location>
</feature>
<comment type="similarity">
    <text evidence="2 14">Belongs to the TRAFAC class myosin-kinesin ATPase superfamily. Myosin family.</text>
</comment>
<feature type="region of interest" description="Disordered" evidence="16">
    <location>
        <begin position="1821"/>
        <end position="1916"/>
    </location>
</feature>
<dbReference type="Pfam" id="PF00612">
    <property type="entry name" value="IQ"/>
    <property type="match status" value="1"/>
</dbReference>
<evidence type="ECO:0000256" key="3">
    <source>
        <dbReference type="ARBA" id="ARBA00022468"/>
    </source>
</evidence>
<comment type="caution">
    <text evidence="17">The sequence shown here is derived from an EMBL/GenBank/DDBJ whole genome shotgun (WGS) entry which is preliminary data.</text>
</comment>
<feature type="region of interest" description="Disordered" evidence="16">
    <location>
        <begin position="1464"/>
        <end position="1485"/>
    </location>
</feature>
<dbReference type="SMART" id="SM00015">
    <property type="entry name" value="IQ"/>
    <property type="match status" value="2"/>
</dbReference>
<dbReference type="InterPro" id="IPR046349">
    <property type="entry name" value="C1-like_sf"/>
</dbReference>
<dbReference type="Gene3D" id="3.40.850.10">
    <property type="entry name" value="Kinesin motor domain"/>
    <property type="match status" value="2"/>
</dbReference>
<dbReference type="InterPro" id="IPR000159">
    <property type="entry name" value="RA_dom"/>
</dbReference>
<dbReference type="Pfam" id="PF00130">
    <property type="entry name" value="C1_1"/>
    <property type="match status" value="1"/>
</dbReference>
<dbReference type="InterPro" id="IPR001609">
    <property type="entry name" value="Myosin_head_motor_dom-like"/>
</dbReference>
<evidence type="ECO:0000256" key="10">
    <source>
        <dbReference type="ARBA" id="ARBA00023054"/>
    </source>
</evidence>
<dbReference type="GO" id="GO:0000146">
    <property type="term" value="F:microfilament motor activity"/>
    <property type="evidence" value="ECO:0007669"/>
    <property type="project" value="InterPro"/>
</dbReference>
<dbReference type="FunFam" id="3.40.850.10:FF:000008">
    <property type="entry name" value="Putative unconventional myosin-IXa"/>
    <property type="match status" value="1"/>
</dbReference>
<feature type="compositionally biased region" description="Acidic residues" evidence="16">
    <location>
        <begin position="1825"/>
        <end position="1842"/>
    </location>
</feature>
<feature type="compositionally biased region" description="Basic residues" evidence="16">
    <location>
        <begin position="1886"/>
        <end position="1895"/>
    </location>
</feature>
<dbReference type="Gene3D" id="3.10.20.90">
    <property type="entry name" value="Phosphatidylinositol 3-kinase Catalytic Subunit, Chain A, domain 1"/>
    <property type="match status" value="1"/>
</dbReference>
<feature type="compositionally biased region" description="Basic and acidic residues" evidence="16">
    <location>
        <begin position="1265"/>
        <end position="1281"/>
    </location>
</feature>
<dbReference type="GO" id="GO:0016459">
    <property type="term" value="C:myosin complex"/>
    <property type="evidence" value="ECO:0007669"/>
    <property type="project" value="UniProtKB-KW"/>
</dbReference>
<evidence type="ECO:0000256" key="6">
    <source>
        <dbReference type="ARBA" id="ARBA00022741"/>
    </source>
</evidence>
<evidence type="ECO:0000256" key="16">
    <source>
        <dbReference type="SAM" id="MobiDB-lite"/>
    </source>
</evidence>
<gene>
    <name evidence="17" type="ORF">PACLA_8A049636</name>
</gene>
<reference evidence="17" key="1">
    <citation type="submission" date="2020-04" db="EMBL/GenBank/DDBJ databases">
        <authorList>
            <person name="Alioto T."/>
            <person name="Alioto T."/>
            <person name="Gomez Garrido J."/>
        </authorList>
    </citation>
    <scope>NUCLEOTIDE SEQUENCE</scope>
    <source>
        <strain evidence="17">A484AB</strain>
    </source>
</reference>
<dbReference type="InterPro" id="IPR008936">
    <property type="entry name" value="Rho_GTPase_activation_prot"/>
</dbReference>
<keyword evidence="18" id="KW-1185">Reference proteome</keyword>
<dbReference type="Gene3D" id="3.30.60.20">
    <property type="match status" value="1"/>
</dbReference>
<proteinExistence type="inferred from homology"/>
<dbReference type="InterPro" id="IPR027417">
    <property type="entry name" value="P-loop_NTPase"/>
</dbReference>
<dbReference type="GO" id="GO:0008270">
    <property type="term" value="F:zinc ion binding"/>
    <property type="evidence" value="ECO:0007669"/>
    <property type="project" value="UniProtKB-KW"/>
</dbReference>
<dbReference type="CDD" id="cd17043">
    <property type="entry name" value="RA"/>
    <property type="match status" value="1"/>
</dbReference>
<evidence type="ECO:0000313" key="18">
    <source>
        <dbReference type="Proteomes" id="UP001152795"/>
    </source>
</evidence>
<accession>A0A7D9DBG7</accession>
<dbReference type="PRINTS" id="PR00193">
    <property type="entry name" value="MYOSINHEAVY"/>
</dbReference>
<evidence type="ECO:0000256" key="12">
    <source>
        <dbReference type="ARBA" id="ARBA00023175"/>
    </source>
</evidence>
<dbReference type="PROSITE" id="PS50200">
    <property type="entry name" value="RA"/>
    <property type="match status" value="1"/>
</dbReference>
<feature type="compositionally biased region" description="Basic residues" evidence="16">
    <location>
        <begin position="1472"/>
        <end position="1485"/>
    </location>
</feature>
<evidence type="ECO:0000256" key="4">
    <source>
        <dbReference type="ARBA" id="ARBA00022490"/>
    </source>
</evidence>
<evidence type="ECO:0000256" key="13">
    <source>
        <dbReference type="ARBA" id="ARBA00023203"/>
    </source>
</evidence>
<feature type="region of interest" description="Disordered" evidence="16">
    <location>
        <begin position="1143"/>
        <end position="1324"/>
    </location>
</feature>
<dbReference type="InterPro" id="IPR000048">
    <property type="entry name" value="IQ_motif_EF-hand-BS"/>
</dbReference>
<feature type="compositionally biased region" description="Polar residues" evidence="16">
    <location>
        <begin position="1160"/>
        <end position="1170"/>
    </location>
</feature>
<feature type="coiled-coil region" evidence="15">
    <location>
        <begin position="1786"/>
        <end position="1813"/>
    </location>
</feature>
<evidence type="ECO:0000256" key="2">
    <source>
        <dbReference type="ARBA" id="ARBA00008314"/>
    </source>
</evidence>
<dbReference type="SMART" id="SM00324">
    <property type="entry name" value="RhoGAP"/>
    <property type="match status" value="1"/>
</dbReference>
<dbReference type="Gene3D" id="1.20.120.720">
    <property type="entry name" value="Myosin VI head, motor domain, U50 subdomain"/>
    <property type="match status" value="1"/>
</dbReference>
<sequence length="1916" mass="218800">MSNSQTFVSLRVFPGQIMPGLQSVELKVPEFVTTRKVLKLVLVELEIQEAPEKYELVEVCVHDDQSARGPPSLQEDDSDEDEIVFQIPTTERVLSFSDNPVKVTQSWRRMGSIGNTFRLFLRERQTGKSSNRMTYSWMDCHESVRSRGGGFQFDAHSNVDDDDLCRLPDLNEQTLLEKLFQRFERGKIYTYVGEILIAVNPYKFFPIYNPKYIEAYQNKKLGELQPHIFAIADEAFQNMLKERKDQCVVISGESGSGKTESTKLLLHHLTALSHKAGFENTSVEKTILGAGPVLEAFGNAKTASNNNSSRFGKFTEVKFREDGTVSGAILRKYLLEKSRIVTQAVGERNYHVFYYLLAGANEVETQEFHLGKPEDYFFLNKTGCFDLDGVDEAYEFLRLKQSMDMVGFSSDTQRKIFRVLSAVLWMGNVEFVRKHSYDDAVTLKDKDGDGVVSIISNLLMLKKEKFVSVLTSRKKKTRTEQIVMSYKLEEAEDTRDALAKALYGALFDWIVLQVNHTLAMRYAEKKEIKGNSIGVLDIFGFEVFQQNSFEQFCINYANEKLQFYFNHHIFRMEQDEYKAEGISWSNVNYVDNSSCLDLIHAKPTGLFQLLDEESGLSGNVASDTTLLAKFQKHHASHSCFETSLIEPTFTITHYAGKVTYEIKDFRVKNKDLMRPEIVSILKNSQMRFIRELLGADPMAIYRWAIVRNYFRAIAAFQKYGKKHRQDNQDRKVRLQVRKEPLKVVAETIVIDEQYMDNRAKMIRKASKMVRKRMKSVTSPDQDIERIRKGLETKKDMSIKTFDYLYRGTSKRKASLKNPPTVTAQFQLSLNRLMEILDESNPFFVRCIRSNGEKAALEFTKDLVLSQLRYTGMLETIRIRKLGYHIRFSYQDFHSHFNLLLPREMKYDQLKENLVNILTKLGLQEDQFRLGKTKVFFRETAYSVLRTKIDDEFLRRVSLLQGWFRALHYRKQFLQKRAAVSVLQEKYRERLDIRNKAAIKIQAAWRMHVALREHRKIKKDEEEARLFRFSRSKSPSSPKRQGAVKLSSNSDTKPKKMERLRKTLSLQLSRNLSPKDFGVSMNNEHRPKSLSLSPRSPNDKNGALGSVQEYDSGESSDKAKRTSQSSSDLTSEICRHFPELSDEIRYATVPRSQKDEEKLSPRTSQSSTRVEPSTPEEAPGTEHEPAVVNGEENAVEPEDDAEKSPVFENDGVASADRAAPVTTRINRRRTGSLRSIRKRLSVQRRSTIGMGDKRENYSDESEDPQNEVRDKDDDPEKDKDSKGSGSGKMNKKRPAFFKRKPKEKEKVGRRPSEPTAPSEKWDTKLVKRSSEDRILHGDRRGLDSEFETRGVRQLKGDASVVLEGSDGLEEIDKFLGDKIHEMKKETVVDKVFKKAVQEFHSSLISTYSVMVKQNDTSSITSEDLIRNFENILINIIKVDKIHAHFPVAMGINAFEGLLNEFKASRSQSGPKVPKSKRKPVTKHKKKKQDIIEHSGHSYALTTFNIYTFCEHCNSMLWILEKGLVCQECKFTCHKRCYKKNKKPCKSKITRKKSIANASVFGNDLCLLVSDDIQIPVVVARLINEIENKGLFQEGLYRKSPSAAKVRQLKNTFSSAKDINLVDLGMYAIHVVAAVLKLFFRTLPSPLITEEVYDEFLRACDISDSESRLQRIHTLVDTLPKANQDTLERLVFHLARVAKYESSNLMSPSGLSVIWAPCVMRPREGGSALDGLYDIRKQSMVVESLIIGQMAKMDATLADISKIDQTVKNSKAKLARLLRDKDADSELTASEEQQRQALNDNLEKLEKQKAMLTANLSTLTPHSSLVFEEDNSTDSENGTSDEVDGEKKESLEKNIEVADTQDVQGATAIQEPAPTEQQPPSVPLSHTKEKRGSKKNRNSLTKHYVDTSDSQDSLDSVT</sequence>
<evidence type="ECO:0000256" key="15">
    <source>
        <dbReference type="SAM" id="Coils"/>
    </source>
</evidence>
<keyword evidence="4" id="KW-0963">Cytoplasm</keyword>
<evidence type="ECO:0000256" key="8">
    <source>
        <dbReference type="ARBA" id="ARBA00022833"/>
    </source>
</evidence>
<comment type="subcellular location">
    <subcellularLocation>
        <location evidence="1">Cytoplasm</location>
    </subcellularLocation>
</comment>
<dbReference type="GO" id="GO:0035556">
    <property type="term" value="P:intracellular signal transduction"/>
    <property type="evidence" value="ECO:0007669"/>
    <property type="project" value="InterPro"/>
</dbReference>
<dbReference type="PROSITE" id="PS50238">
    <property type="entry name" value="RHOGAP"/>
    <property type="match status" value="1"/>
</dbReference>
<dbReference type="Pfam" id="PF00063">
    <property type="entry name" value="Myosin_head"/>
    <property type="match status" value="2"/>
</dbReference>
<dbReference type="InterPro" id="IPR000198">
    <property type="entry name" value="RhoGAP_dom"/>
</dbReference>
<keyword evidence="11 14" id="KW-0518">Myosin</keyword>
<keyword evidence="10 15" id="KW-0175">Coiled coil</keyword>
<dbReference type="GO" id="GO:0005096">
    <property type="term" value="F:GTPase activator activity"/>
    <property type="evidence" value="ECO:0007669"/>
    <property type="project" value="UniProtKB-KW"/>
</dbReference>
<protein>
    <submittedName>
        <fullName evidence="17">Unconventional myosin-IXa-like</fullName>
    </submittedName>
</protein>
<dbReference type="OrthoDB" id="312459at2759"/>
<dbReference type="SUPFAM" id="SSF48350">
    <property type="entry name" value="GTPase activation domain, GAP"/>
    <property type="match status" value="1"/>
</dbReference>
<keyword evidence="5" id="KW-0479">Metal-binding</keyword>
<dbReference type="GO" id="GO:0051015">
    <property type="term" value="F:actin filament binding"/>
    <property type="evidence" value="ECO:0007669"/>
    <property type="project" value="TreeGrafter"/>
</dbReference>
<feature type="compositionally biased region" description="Polar residues" evidence="16">
    <location>
        <begin position="1905"/>
        <end position="1916"/>
    </location>
</feature>
<evidence type="ECO:0000256" key="9">
    <source>
        <dbReference type="ARBA" id="ARBA00022840"/>
    </source>
</evidence>
<name>A0A7D9DBG7_PARCT</name>